<sequence length="139" mass="15533">METALLDEGGGCGKFADRLLSVGGIPLPFGIQETQFQCWRPTPHDNRELLKLTQNANGIEPIKGLKRLENDAFFFSKESKLYSSFSLSTCGSESLMKSPEGLKVFLLVKSLYREPGKVIGSFNDEPGLWIMEDVTEKRE</sequence>
<protein>
    <submittedName>
        <fullName evidence="1">Uncharacterized protein</fullName>
    </submittedName>
</protein>
<dbReference type="Proteomes" id="UP000037035">
    <property type="component" value="Unassembled WGS sequence"/>
</dbReference>
<organism evidence="1 2">
    <name type="scientific">Puccinia sorghi</name>
    <dbReference type="NCBI Taxonomy" id="27349"/>
    <lineage>
        <taxon>Eukaryota</taxon>
        <taxon>Fungi</taxon>
        <taxon>Dikarya</taxon>
        <taxon>Basidiomycota</taxon>
        <taxon>Pucciniomycotina</taxon>
        <taxon>Pucciniomycetes</taxon>
        <taxon>Pucciniales</taxon>
        <taxon>Pucciniaceae</taxon>
        <taxon>Puccinia</taxon>
    </lineage>
</organism>
<dbReference type="VEuPathDB" id="FungiDB:VP01_6946g1"/>
<comment type="caution">
    <text evidence="1">The sequence shown here is derived from an EMBL/GenBank/DDBJ whole genome shotgun (WGS) entry which is preliminary data.</text>
</comment>
<dbReference type="AlphaFoldDB" id="A0A0L6UE56"/>
<gene>
    <name evidence="1" type="ORF">VP01_6946g1</name>
</gene>
<reference evidence="1 2" key="1">
    <citation type="submission" date="2015-08" db="EMBL/GenBank/DDBJ databases">
        <title>Next Generation Sequencing and Analysis of the Genome of Puccinia sorghi L Schw, the Causal Agent of Maize Common Rust.</title>
        <authorList>
            <person name="Rochi L."/>
            <person name="Burguener G."/>
            <person name="Darino M."/>
            <person name="Turjanski A."/>
            <person name="Kreff E."/>
            <person name="Dieguez M.J."/>
            <person name="Sacco F."/>
        </authorList>
    </citation>
    <scope>NUCLEOTIDE SEQUENCE [LARGE SCALE GENOMIC DNA]</scope>
    <source>
        <strain evidence="1 2">RO10H11247</strain>
    </source>
</reference>
<dbReference type="EMBL" id="LAVV01012323">
    <property type="protein sequence ID" value="KNZ46801.1"/>
    <property type="molecule type" value="Genomic_DNA"/>
</dbReference>
<accession>A0A0L6UE56</accession>
<proteinExistence type="predicted"/>
<evidence type="ECO:0000313" key="2">
    <source>
        <dbReference type="Proteomes" id="UP000037035"/>
    </source>
</evidence>
<evidence type="ECO:0000313" key="1">
    <source>
        <dbReference type="EMBL" id="KNZ46801.1"/>
    </source>
</evidence>
<name>A0A0L6UE56_9BASI</name>
<keyword evidence="2" id="KW-1185">Reference proteome</keyword>